<evidence type="ECO:0000313" key="1">
    <source>
        <dbReference type="EMBL" id="KAL0453840.1"/>
    </source>
</evidence>
<proteinExistence type="predicted"/>
<dbReference type="EMBL" id="JACGWN010000004">
    <property type="protein sequence ID" value="KAL0453840.1"/>
    <property type="molecule type" value="Genomic_DNA"/>
</dbReference>
<gene>
    <name evidence="1" type="ORF">Slati_1362100</name>
</gene>
<name>A0AAW2XPV6_9LAMI</name>
<sequence length="115" mass="13281">MSWRRYDIMLTRMLGFSKEFSEGDKVLLFNSRLKLFQGKLRSKWSGPYTVTHVFPHWAVELLGEKGPFKVNDHRLKHYIEGAQPPHLEPPLSFLPTEGLTVELMTLNKRCVGGNP</sequence>
<reference evidence="1" key="1">
    <citation type="submission" date="2020-06" db="EMBL/GenBank/DDBJ databases">
        <authorList>
            <person name="Li T."/>
            <person name="Hu X."/>
            <person name="Zhang T."/>
            <person name="Song X."/>
            <person name="Zhang H."/>
            <person name="Dai N."/>
            <person name="Sheng W."/>
            <person name="Hou X."/>
            <person name="Wei L."/>
        </authorList>
    </citation>
    <scope>NUCLEOTIDE SEQUENCE</scope>
    <source>
        <strain evidence="1">KEN1</strain>
        <tissue evidence="1">Leaf</tissue>
    </source>
</reference>
<protein>
    <recommendedName>
        <fullName evidence="2">Reverse transcriptase domain-containing protein</fullName>
    </recommendedName>
</protein>
<reference evidence="1" key="2">
    <citation type="journal article" date="2024" name="Plant">
        <title>Genomic evolution and insights into agronomic trait innovations of Sesamum species.</title>
        <authorList>
            <person name="Miao H."/>
            <person name="Wang L."/>
            <person name="Qu L."/>
            <person name="Liu H."/>
            <person name="Sun Y."/>
            <person name="Le M."/>
            <person name="Wang Q."/>
            <person name="Wei S."/>
            <person name="Zheng Y."/>
            <person name="Lin W."/>
            <person name="Duan Y."/>
            <person name="Cao H."/>
            <person name="Xiong S."/>
            <person name="Wang X."/>
            <person name="Wei L."/>
            <person name="Li C."/>
            <person name="Ma Q."/>
            <person name="Ju M."/>
            <person name="Zhao R."/>
            <person name="Li G."/>
            <person name="Mu C."/>
            <person name="Tian Q."/>
            <person name="Mei H."/>
            <person name="Zhang T."/>
            <person name="Gao T."/>
            <person name="Zhang H."/>
        </authorList>
    </citation>
    <scope>NUCLEOTIDE SEQUENCE</scope>
    <source>
        <strain evidence="1">KEN1</strain>
    </source>
</reference>
<evidence type="ECO:0008006" key="2">
    <source>
        <dbReference type="Google" id="ProtNLM"/>
    </source>
</evidence>
<comment type="caution">
    <text evidence="1">The sequence shown here is derived from an EMBL/GenBank/DDBJ whole genome shotgun (WGS) entry which is preliminary data.</text>
</comment>
<dbReference type="AlphaFoldDB" id="A0AAW2XPV6"/>
<accession>A0AAW2XPV6</accession>
<organism evidence="1">
    <name type="scientific">Sesamum latifolium</name>
    <dbReference type="NCBI Taxonomy" id="2727402"/>
    <lineage>
        <taxon>Eukaryota</taxon>
        <taxon>Viridiplantae</taxon>
        <taxon>Streptophyta</taxon>
        <taxon>Embryophyta</taxon>
        <taxon>Tracheophyta</taxon>
        <taxon>Spermatophyta</taxon>
        <taxon>Magnoliopsida</taxon>
        <taxon>eudicotyledons</taxon>
        <taxon>Gunneridae</taxon>
        <taxon>Pentapetalae</taxon>
        <taxon>asterids</taxon>
        <taxon>lamiids</taxon>
        <taxon>Lamiales</taxon>
        <taxon>Pedaliaceae</taxon>
        <taxon>Sesamum</taxon>
    </lineage>
</organism>